<feature type="region of interest" description="Disordered" evidence="1">
    <location>
        <begin position="1"/>
        <end position="21"/>
    </location>
</feature>
<feature type="region of interest" description="Disordered" evidence="1">
    <location>
        <begin position="142"/>
        <end position="164"/>
    </location>
</feature>
<dbReference type="Proteomes" id="UP001232148">
    <property type="component" value="Unassembled WGS sequence"/>
</dbReference>
<comment type="caution">
    <text evidence="2">The sequence shown here is derived from an EMBL/GenBank/DDBJ whole genome shotgun (WGS) entry which is preliminary data.</text>
</comment>
<keyword evidence="3" id="KW-1185">Reference proteome</keyword>
<evidence type="ECO:0000256" key="1">
    <source>
        <dbReference type="SAM" id="MobiDB-lite"/>
    </source>
</evidence>
<gene>
    <name evidence="2" type="ORF">LX32DRAFT_264683</name>
</gene>
<accession>A0AAD9LU38</accession>
<name>A0AAD9LU38_9PEZI</name>
<dbReference type="AlphaFoldDB" id="A0AAD9LU38"/>
<proteinExistence type="predicted"/>
<organism evidence="2 3">
    <name type="scientific">Colletotrichum zoysiae</name>
    <dbReference type="NCBI Taxonomy" id="1216348"/>
    <lineage>
        <taxon>Eukaryota</taxon>
        <taxon>Fungi</taxon>
        <taxon>Dikarya</taxon>
        <taxon>Ascomycota</taxon>
        <taxon>Pezizomycotina</taxon>
        <taxon>Sordariomycetes</taxon>
        <taxon>Hypocreomycetidae</taxon>
        <taxon>Glomerellales</taxon>
        <taxon>Glomerellaceae</taxon>
        <taxon>Colletotrichum</taxon>
        <taxon>Colletotrichum graminicola species complex</taxon>
    </lineage>
</organism>
<evidence type="ECO:0000313" key="2">
    <source>
        <dbReference type="EMBL" id="KAK2021254.1"/>
    </source>
</evidence>
<protein>
    <submittedName>
        <fullName evidence="2">Uncharacterized protein</fullName>
    </submittedName>
</protein>
<sequence length="164" mass="18476">MTLLLDKSRNRNRLPTERFGSTDSIRQEGGWALRKRRGAVGASWSIWPRGLSIVNPIHTMYYVVCEEVGSDRFDSGNKTDAFVDDVDHGDSMVSESTWPIRMVGMHAPCRKQEIRQATPTAVVGSRYGYSDADLMPFSLKSWGDGGRSRRPRRGGRKRKGRVAM</sequence>
<feature type="compositionally biased region" description="Basic residues" evidence="1">
    <location>
        <begin position="148"/>
        <end position="164"/>
    </location>
</feature>
<reference evidence="2" key="1">
    <citation type="submission" date="2021-06" db="EMBL/GenBank/DDBJ databases">
        <title>Comparative genomics, transcriptomics and evolutionary studies reveal genomic signatures of adaptation to plant cell wall in hemibiotrophic fungi.</title>
        <authorList>
            <consortium name="DOE Joint Genome Institute"/>
            <person name="Baroncelli R."/>
            <person name="Diaz J.F."/>
            <person name="Benocci T."/>
            <person name="Peng M."/>
            <person name="Battaglia E."/>
            <person name="Haridas S."/>
            <person name="Andreopoulos W."/>
            <person name="Labutti K."/>
            <person name="Pangilinan J."/>
            <person name="Floch G.L."/>
            <person name="Makela M.R."/>
            <person name="Henrissat B."/>
            <person name="Grigoriev I.V."/>
            <person name="Crouch J.A."/>
            <person name="De Vries R.P."/>
            <person name="Sukno S.A."/>
            <person name="Thon M.R."/>
        </authorList>
    </citation>
    <scope>NUCLEOTIDE SEQUENCE</scope>
    <source>
        <strain evidence="2">MAFF235873</strain>
    </source>
</reference>
<evidence type="ECO:0000313" key="3">
    <source>
        <dbReference type="Proteomes" id="UP001232148"/>
    </source>
</evidence>
<dbReference type="EMBL" id="MU843121">
    <property type="protein sequence ID" value="KAK2021254.1"/>
    <property type="molecule type" value="Genomic_DNA"/>
</dbReference>